<proteinExistence type="predicted"/>
<gene>
    <name evidence="2" type="ORF">SAMN05421844_1162</name>
</gene>
<keyword evidence="1" id="KW-0175">Coiled coil</keyword>
<dbReference type="Proteomes" id="UP000199468">
    <property type="component" value="Unassembled WGS sequence"/>
</dbReference>
<comment type="caution">
    <text evidence="2">The sequence shown here is derived from an EMBL/GenBank/DDBJ whole genome shotgun (WGS) entry which is preliminary data.</text>
</comment>
<organism evidence="2 3">
    <name type="scientific">Bosea robiniae</name>
    <dbReference type="NCBI Taxonomy" id="1036780"/>
    <lineage>
        <taxon>Bacteria</taxon>
        <taxon>Pseudomonadati</taxon>
        <taxon>Pseudomonadota</taxon>
        <taxon>Alphaproteobacteria</taxon>
        <taxon>Hyphomicrobiales</taxon>
        <taxon>Boseaceae</taxon>
        <taxon>Bosea</taxon>
    </lineage>
</organism>
<keyword evidence="3" id="KW-1185">Reference proteome</keyword>
<reference evidence="2 3" key="1">
    <citation type="submission" date="2016-10" db="EMBL/GenBank/DDBJ databases">
        <authorList>
            <person name="Varghese N."/>
            <person name="Submissions S."/>
        </authorList>
    </citation>
    <scope>NUCLEOTIDE SEQUENCE [LARGE SCALE GENOMIC DNA]</scope>
    <source>
        <strain evidence="2 3">DSM 26672</strain>
    </source>
</reference>
<dbReference type="EMBL" id="FNBZ01000016">
    <property type="protein sequence ID" value="SDH78878.1"/>
    <property type="molecule type" value="Genomic_DNA"/>
</dbReference>
<name>A0ABY0P9T7_9HYPH</name>
<sequence length="229" mass="25480">MDQAGVETPSEDPALIQLGDLTEAVATAQRTARDELARIYAEWDPKLPAAPSEIKFKRQSFDNRGSWEKRLDGGARNGGDNRDGILTVEGAEQRVRWTKEYLARPSRFKSASGQARHERWMGKLRVELAREETALKFAKRYHGEFAKVLKASGYEASRKRLTEAEDALNEHISAIMKLEARTIAGVMIQAQAIETTNQMPAFVLALEASRERWAARLAASILRIAGSAA</sequence>
<evidence type="ECO:0000256" key="1">
    <source>
        <dbReference type="SAM" id="Coils"/>
    </source>
</evidence>
<evidence type="ECO:0000313" key="3">
    <source>
        <dbReference type="Proteomes" id="UP000199468"/>
    </source>
</evidence>
<feature type="coiled-coil region" evidence="1">
    <location>
        <begin position="154"/>
        <end position="181"/>
    </location>
</feature>
<protein>
    <submittedName>
        <fullName evidence="2">Uncharacterized protein</fullName>
    </submittedName>
</protein>
<evidence type="ECO:0000313" key="2">
    <source>
        <dbReference type="EMBL" id="SDH78878.1"/>
    </source>
</evidence>
<accession>A0ABY0P9T7</accession>